<proteinExistence type="predicted"/>
<organism evidence="1 2">
    <name type="scientific">Lichtheimia corymbifera JMRC:FSU:9682</name>
    <dbReference type="NCBI Taxonomy" id="1263082"/>
    <lineage>
        <taxon>Eukaryota</taxon>
        <taxon>Fungi</taxon>
        <taxon>Fungi incertae sedis</taxon>
        <taxon>Mucoromycota</taxon>
        <taxon>Mucoromycotina</taxon>
        <taxon>Mucoromycetes</taxon>
        <taxon>Mucorales</taxon>
        <taxon>Lichtheimiaceae</taxon>
        <taxon>Lichtheimia</taxon>
    </lineage>
</organism>
<dbReference type="Proteomes" id="UP000027586">
    <property type="component" value="Unassembled WGS sequence"/>
</dbReference>
<dbReference type="EMBL" id="CBTN010000060">
    <property type="protein sequence ID" value="CDH58723.1"/>
    <property type="molecule type" value="Genomic_DNA"/>
</dbReference>
<name>A0A068S8M0_9FUNG</name>
<keyword evidence="2" id="KW-1185">Reference proteome</keyword>
<gene>
    <name evidence="1" type="ORF">LCOR_09573.1</name>
</gene>
<reference evidence="1" key="1">
    <citation type="submission" date="2013-08" db="EMBL/GenBank/DDBJ databases">
        <title>Gene expansion shapes genome architecture in the human pathogen Lichtheimia corymbifera: an evolutionary genomics analysis in the ancient terrestrial Mucorales (Mucoromycotina).</title>
        <authorList>
            <person name="Schwartze V.U."/>
            <person name="Winter S."/>
            <person name="Shelest E."/>
            <person name="Marcet-Houben M."/>
            <person name="Horn F."/>
            <person name="Wehner S."/>
            <person name="Hoffmann K."/>
            <person name="Riege K."/>
            <person name="Sammeth M."/>
            <person name="Nowrousian M."/>
            <person name="Valiante V."/>
            <person name="Linde J."/>
            <person name="Jacobsen I.D."/>
            <person name="Marz M."/>
            <person name="Brakhage A.A."/>
            <person name="Gabaldon T."/>
            <person name="Bocker S."/>
            <person name="Voigt K."/>
        </authorList>
    </citation>
    <scope>NUCLEOTIDE SEQUENCE [LARGE SCALE GENOMIC DNA]</scope>
    <source>
        <strain evidence="1">FSU 9682</strain>
    </source>
</reference>
<dbReference type="AlphaFoldDB" id="A0A068S8M0"/>
<evidence type="ECO:0000313" key="1">
    <source>
        <dbReference type="EMBL" id="CDH58723.1"/>
    </source>
</evidence>
<comment type="caution">
    <text evidence="1">The sequence shown here is derived from an EMBL/GenBank/DDBJ whole genome shotgun (WGS) entry which is preliminary data.</text>
</comment>
<sequence length="83" mass="9649">MGQIISRMEKEATHQRQHGYLQSAHWLSWMDAIKCSNEKKSRNVAFATYRVVVSWIDESYHVDTPEDDGGLDGIDKRGYIFDE</sequence>
<protein>
    <submittedName>
        <fullName evidence="1">Uncharacterized protein</fullName>
    </submittedName>
</protein>
<evidence type="ECO:0000313" key="2">
    <source>
        <dbReference type="Proteomes" id="UP000027586"/>
    </source>
</evidence>
<dbReference type="VEuPathDB" id="FungiDB:LCOR_09573.1"/>
<accession>A0A068S8M0</accession>